<dbReference type="InterPro" id="IPR052523">
    <property type="entry name" value="Trichothecene_AcTrans"/>
</dbReference>
<dbReference type="AlphaFoldDB" id="A0A060TIZ9"/>
<dbReference type="EMBL" id="HG937694">
    <property type="protein sequence ID" value="CDP38792.1"/>
    <property type="molecule type" value="Genomic_DNA"/>
</dbReference>
<protein>
    <submittedName>
        <fullName evidence="2">ARAD1D42746p</fullName>
    </submittedName>
</protein>
<feature type="domain" description="N-acetyltransferase" evidence="1">
    <location>
        <begin position="171"/>
        <end position="326"/>
    </location>
</feature>
<dbReference type="SUPFAM" id="SSF55729">
    <property type="entry name" value="Acyl-CoA N-acyltransferases (Nat)"/>
    <property type="match status" value="1"/>
</dbReference>
<reference evidence="2" key="2">
    <citation type="submission" date="2014-06" db="EMBL/GenBank/DDBJ databases">
        <title>The complete genome of Blastobotrys (Arxula) adeninivorans LS3 - a yeast of biotechnological interest.</title>
        <authorList>
            <person name="Kunze G."/>
            <person name="Gaillardin C."/>
            <person name="Czernicka M."/>
            <person name="Durrens P."/>
            <person name="Martin T."/>
            <person name="Boer E."/>
            <person name="Gabaldon T."/>
            <person name="Cruz J."/>
            <person name="Talla E."/>
            <person name="Marck C."/>
            <person name="Goffeau A."/>
            <person name="Barbe V."/>
            <person name="Baret P."/>
            <person name="Baronian K."/>
            <person name="Beier S."/>
            <person name="Bleykasten C."/>
            <person name="Bode R."/>
            <person name="Casaregola S."/>
            <person name="Despons L."/>
            <person name="Fairhead C."/>
            <person name="Giersberg M."/>
            <person name="Gierski P."/>
            <person name="Hahnel U."/>
            <person name="Hartmann A."/>
            <person name="Jankowska D."/>
            <person name="Jubin C."/>
            <person name="Jung P."/>
            <person name="Lafontaine I."/>
            <person name="Leh-Louis V."/>
            <person name="Lemaire M."/>
            <person name="Marcet-Houben M."/>
            <person name="Mascher M."/>
            <person name="Morel G."/>
            <person name="Richard G.-F."/>
            <person name="Riechen J."/>
            <person name="Sacerdot C."/>
            <person name="Sarkar A."/>
            <person name="Savel G."/>
            <person name="Schacherer J."/>
            <person name="Sherman D."/>
            <person name="Straub M.-L."/>
            <person name="Stein N."/>
            <person name="Thierry A."/>
            <person name="Trautwein-Schult A."/>
            <person name="Westhof E."/>
            <person name="Worch S."/>
            <person name="Dujon B."/>
            <person name="Souciet J.-L."/>
            <person name="Wincker P."/>
            <person name="Scholz U."/>
            <person name="Neuveglise N."/>
        </authorList>
    </citation>
    <scope>NUCLEOTIDE SEQUENCE</scope>
    <source>
        <strain evidence="2">LS3</strain>
    </source>
</reference>
<dbReference type="GO" id="GO:0016747">
    <property type="term" value="F:acyltransferase activity, transferring groups other than amino-acyl groups"/>
    <property type="evidence" value="ECO:0007669"/>
    <property type="project" value="InterPro"/>
</dbReference>
<evidence type="ECO:0000259" key="1">
    <source>
        <dbReference type="PROSITE" id="PS51186"/>
    </source>
</evidence>
<dbReference type="InterPro" id="IPR016181">
    <property type="entry name" value="Acyl_CoA_acyltransferase"/>
</dbReference>
<dbReference type="PANTHER" id="PTHR42791:SF1">
    <property type="entry name" value="N-ACETYLTRANSFERASE DOMAIN-CONTAINING PROTEIN"/>
    <property type="match status" value="1"/>
</dbReference>
<evidence type="ECO:0000313" key="2">
    <source>
        <dbReference type="EMBL" id="CDP38792.1"/>
    </source>
</evidence>
<accession>A0A060TIZ9</accession>
<dbReference type="Pfam" id="PF13508">
    <property type="entry name" value="Acetyltransf_7"/>
    <property type="match status" value="1"/>
</dbReference>
<reference evidence="2" key="1">
    <citation type="submission" date="2014-02" db="EMBL/GenBank/DDBJ databases">
        <authorList>
            <person name="Genoscope - CEA"/>
        </authorList>
    </citation>
    <scope>NUCLEOTIDE SEQUENCE</scope>
    <source>
        <strain evidence="2">LS3</strain>
    </source>
</reference>
<dbReference type="PROSITE" id="PS51186">
    <property type="entry name" value="GNAT"/>
    <property type="match status" value="1"/>
</dbReference>
<sequence>MWQPSDSAMLHTHSIMTSAKTIGPLRDVPTGIHVRDIKGRLSDGCSRGVASWRLSYKAMFKRVDPTKFTRCEALKVAHCALESFANDASFQYIVGHKYGEILKTLDKNCPLYKTYAKGWARAFQIMVWSGSYDLYLLHDEDKNVIGLALWKYPDYMDQELHREFRLNRFSWRLRSRPKSLWAELINFIRFGFDQPLKNARMIRYQTDAQCMYSNVDRRLLPLLSWEQMTSTQYPHTSCVGLQLMAISPKHRGKGLGRKLLQQSMSCIPNVPVKFGSARGPQKLDLLATPMGFPLYQKIGFEPISQMITDYDGYQEIKADYMVYVRPSKDDDV</sequence>
<dbReference type="PhylomeDB" id="A0A060TIZ9"/>
<dbReference type="Gene3D" id="3.40.630.30">
    <property type="match status" value="1"/>
</dbReference>
<gene>
    <name evidence="2" type="ORF">GNLVRS02_ARAD1D42746g</name>
</gene>
<organism evidence="2">
    <name type="scientific">Blastobotrys adeninivorans</name>
    <name type="common">Yeast</name>
    <name type="synonym">Arxula adeninivorans</name>
    <dbReference type="NCBI Taxonomy" id="409370"/>
    <lineage>
        <taxon>Eukaryota</taxon>
        <taxon>Fungi</taxon>
        <taxon>Dikarya</taxon>
        <taxon>Ascomycota</taxon>
        <taxon>Saccharomycotina</taxon>
        <taxon>Dipodascomycetes</taxon>
        <taxon>Dipodascales</taxon>
        <taxon>Trichomonascaceae</taxon>
        <taxon>Blastobotrys</taxon>
    </lineage>
</organism>
<name>A0A060TIZ9_BLAAD</name>
<dbReference type="InterPro" id="IPR000182">
    <property type="entry name" value="GNAT_dom"/>
</dbReference>
<dbReference type="PANTHER" id="PTHR42791">
    <property type="entry name" value="GNAT FAMILY ACETYLTRANSFERASE"/>
    <property type="match status" value="1"/>
</dbReference>
<dbReference type="CDD" id="cd04301">
    <property type="entry name" value="NAT_SF"/>
    <property type="match status" value="1"/>
</dbReference>
<proteinExistence type="predicted"/>